<keyword evidence="2" id="KW-0378">Hydrolase</keyword>
<dbReference type="PANTHER" id="PTHR30237:SF4">
    <property type="entry name" value="LD-CARBOXYPEPTIDASE C-TERMINAL DOMAIN-CONTAINING PROTEIN"/>
    <property type="match status" value="1"/>
</dbReference>
<evidence type="ECO:0000256" key="2">
    <source>
        <dbReference type="ARBA" id="ARBA00022801"/>
    </source>
</evidence>
<evidence type="ECO:0000256" key="3">
    <source>
        <dbReference type="PIRSR" id="PIRSR028757-1"/>
    </source>
</evidence>
<dbReference type="InterPro" id="IPR027461">
    <property type="entry name" value="Carboxypeptidase_A_C_sf"/>
</dbReference>
<dbReference type="STRING" id="582851.GCA_900162665_01708"/>
<dbReference type="GO" id="GO:0004180">
    <property type="term" value="F:carboxypeptidase activity"/>
    <property type="evidence" value="ECO:0007669"/>
    <property type="project" value="UniProtKB-KW"/>
</dbReference>
<dbReference type="CDD" id="cd07062">
    <property type="entry name" value="Peptidase_S66_mccF_like"/>
    <property type="match status" value="1"/>
</dbReference>
<feature type="active site" description="Charge relay system" evidence="3">
    <location>
        <position position="243"/>
    </location>
</feature>
<proteinExistence type="inferred from homology"/>
<reference evidence="6 7" key="1">
    <citation type="submission" date="2019-07" db="EMBL/GenBank/DDBJ databases">
        <title>Whole genome shotgun sequence of Oceanobacillus sojae NBRC 105379.</title>
        <authorList>
            <person name="Hosoyama A."/>
            <person name="Uohara A."/>
            <person name="Ohji S."/>
            <person name="Ichikawa N."/>
        </authorList>
    </citation>
    <scope>NUCLEOTIDE SEQUENCE [LARGE SCALE GENOMIC DNA]</scope>
    <source>
        <strain evidence="6 7">NBRC 105379</strain>
    </source>
</reference>
<sequence length="344" mass="38292">MLIQPKKLSPGDKVATVSLSWGGAGEPSLRWRYEQGVERLESVFGLEVVPMPNSLKGQAYIAEHPEARAEDLMTAFQDPEIKGIISNIGGDDSIRLLPYIDFDIIRKNPKIFMGFSDTTIAHLFCFHAGLSSFYGPAIMTDFAENVAMDDYTVNAIQNMLFKVEAVGNISAPEKWTSEFLEWDISNKSIARTRYPDRGYELLQGSGIAKGNLIGGCIEVLEFAKGTEIWPQQGAWKNSILFFETSEEQTEPELIKRWLRNYAAQGILHQANGMIFAKPYGEVHYEAYKEIILSVLAENGLVDLPVLYGVSFGHTEPKTPIPYGRLAQVDCHQASFSIIEAAVTD</sequence>
<evidence type="ECO:0000259" key="4">
    <source>
        <dbReference type="Pfam" id="PF02016"/>
    </source>
</evidence>
<dbReference type="Pfam" id="PF17676">
    <property type="entry name" value="Peptidase_S66C"/>
    <property type="match status" value="1"/>
</dbReference>
<dbReference type="OrthoDB" id="9807329at2"/>
<keyword evidence="6" id="KW-0121">Carboxypeptidase</keyword>
<dbReference type="InterPro" id="IPR027478">
    <property type="entry name" value="LdcA_N"/>
</dbReference>
<dbReference type="Gene3D" id="3.50.30.60">
    <property type="entry name" value="LD-carboxypeptidase A C-terminal domain-like"/>
    <property type="match status" value="1"/>
</dbReference>
<dbReference type="AlphaFoldDB" id="A0A511ZN22"/>
<dbReference type="SUPFAM" id="SSF141986">
    <property type="entry name" value="LD-carboxypeptidase A C-terminal domain-like"/>
    <property type="match status" value="1"/>
</dbReference>
<evidence type="ECO:0000259" key="5">
    <source>
        <dbReference type="Pfam" id="PF17676"/>
    </source>
</evidence>
<feature type="domain" description="LD-carboxypeptidase N-terminal" evidence="4">
    <location>
        <begin position="14"/>
        <end position="135"/>
    </location>
</feature>
<evidence type="ECO:0000256" key="1">
    <source>
        <dbReference type="ARBA" id="ARBA00010233"/>
    </source>
</evidence>
<feature type="active site" description="Charge relay system" evidence="3">
    <location>
        <position position="313"/>
    </location>
</feature>
<dbReference type="InterPro" id="IPR003507">
    <property type="entry name" value="S66_fam"/>
</dbReference>
<comment type="similarity">
    <text evidence="1">Belongs to the peptidase S66 family.</text>
</comment>
<comment type="caution">
    <text evidence="6">The sequence shown here is derived from an EMBL/GenBank/DDBJ whole genome shotgun (WGS) entry which is preliminary data.</text>
</comment>
<dbReference type="InterPro" id="IPR040921">
    <property type="entry name" value="Peptidase_S66C"/>
</dbReference>
<dbReference type="Pfam" id="PF02016">
    <property type="entry name" value="Peptidase_S66"/>
    <property type="match status" value="1"/>
</dbReference>
<name>A0A511ZN22_9BACI</name>
<gene>
    <name evidence="6" type="ORF">OSO01_35870</name>
</gene>
<dbReference type="PANTHER" id="PTHR30237">
    <property type="entry name" value="MURAMOYLTETRAPEPTIDE CARBOXYPEPTIDASE"/>
    <property type="match status" value="1"/>
</dbReference>
<keyword evidence="7" id="KW-1185">Reference proteome</keyword>
<dbReference type="Proteomes" id="UP000321558">
    <property type="component" value="Unassembled WGS sequence"/>
</dbReference>
<protein>
    <submittedName>
        <fullName evidence="6">LD-carboxypeptidase</fullName>
    </submittedName>
</protein>
<dbReference type="InterPro" id="IPR040449">
    <property type="entry name" value="Peptidase_S66_N"/>
</dbReference>
<dbReference type="RefSeq" id="WP_147211744.1">
    <property type="nucleotide sequence ID" value="NZ_BJYM01000016.1"/>
</dbReference>
<dbReference type="PIRSF" id="PIRSF028757">
    <property type="entry name" value="LD-carboxypeptidase"/>
    <property type="match status" value="1"/>
</dbReference>
<dbReference type="SUPFAM" id="SSF52317">
    <property type="entry name" value="Class I glutamine amidotransferase-like"/>
    <property type="match status" value="1"/>
</dbReference>
<keyword evidence="6" id="KW-0645">Protease</keyword>
<organism evidence="6 7">
    <name type="scientific">Oceanobacillus sojae</name>
    <dbReference type="NCBI Taxonomy" id="582851"/>
    <lineage>
        <taxon>Bacteria</taxon>
        <taxon>Bacillati</taxon>
        <taxon>Bacillota</taxon>
        <taxon>Bacilli</taxon>
        <taxon>Bacillales</taxon>
        <taxon>Bacillaceae</taxon>
        <taxon>Oceanobacillus</taxon>
    </lineage>
</organism>
<feature type="active site" description="Nucleophile" evidence="3">
    <location>
        <position position="116"/>
    </location>
</feature>
<feature type="domain" description="LD-carboxypeptidase C-terminal" evidence="5">
    <location>
        <begin position="209"/>
        <end position="328"/>
    </location>
</feature>
<dbReference type="Gene3D" id="3.40.50.10740">
    <property type="entry name" value="Class I glutamine amidotransferase-like"/>
    <property type="match status" value="1"/>
</dbReference>
<dbReference type="InterPro" id="IPR029062">
    <property type="entry name" value="Class_I_gatase-like"/>
</dbReference>
<evidence type="ECO:0000313" key="7">
    <source>
        <dbReference type="Proteomes" id="UP000321558"/>
    </source>
</evidence>
<accession>A0A511ZN22</accession>
<evidence type="ECO:0000313" key="6">
    <source>
        <dbReference type="EMBL" id="GEN88848.1"/>
    </source>
</evidence>
<dbReference type="EMBL" id="BJYM01000016">
    <property type="protein sequence ID" value="GEN88848.1"/>
    <property type="molecule type" value="Genomic_DNA"/>
</dbReference>